<organism evidence="1 2">
    <name type="scientific">Mucilaginibacter litoreus</name>
    <dbReference type="NCBI Taxonomy" id="1048221"/>
    <lineage>
        <taxon>Bacteria</taxon>
        <taxon>Pseudomonadati</taxon>
        <taxon>Bacteroidota</taxon>
        <taxon>Sphingobacteriia</taxon>
        <taxon>Sphingobacteriales</taxon>
        <taxon>Sphingobacteriaceae</taxon>
        <taxon>Mucilaginibacter</taxon>
    </lineage>
</organism>
<name>A0ABW3AQD4_9SPHI</name>
<evidence type="ECO:0000313" key="1">
    <source>
        <dbReference type="EMBL" id="MFD0793207.1"/>
    </source>
</evidence>
<reference evidence="2" key="1">
    <citation type="journal article" date="2019" name="Int. J. Syst. Evol. Microbiol.">
        <title>The Global Catalogue of Microorganisms (GCM) 10K type strain sequencing project: providing services to taxonomists for standard genome sequencing and annotation.</title>
        <authorList>
            <consortium name="The Broad Institute Genomics Platform"/>
            <consortium name="The Broad Institute Genome Sequencing Center for Infectious Disease"/>
            <person name="Wu L."/>
            <person name="Ma J."/>
        </authorList>
    </citation>
    <scope>NUCLEOTIDE SEQUENCE [LARGE SCALE GENOMIC DNA]</scope>
    <source>
        <strain evidence="2">CCUG 61484</strain>
    </source>
</reference>
<protein>
    <submittedName>
        <fullName evidence="1">Uncharacterized protein</fullName>
    </submittedName>
</protein>
<dbReference type="Proteomes" id="UP001597010">
    <property type="component" value="Unassembled WGS sequence"/>
</dbReference>
<proteinExistence type="predicted"/>
<gene>
    <name evidence="1" type="ORF">ACFQZX_06230</name>
</gene>
<comment type="caution">
    <text evidence="1">The sequence shown here is derived from an EMBL/GenBank/DDBJ whole genome shotgun (WGS) entry which is preliminary data.</text>
</comment>
<evidence type="ECO:0000313" key="2">
    <source>
        <dbReference type="Proteomes" id="UP001597010"/>
    </source>
</evidence>
<dbReference type="EMBL" id="JBHTHZ010000003">
    <property type="protein sequence ID" value="MFD0793207.1"/>
    <property type="molecule type" value="Genomic_DNA"/>
</dbReference>
<dbReference type="RefSeq" id="WP_377112669.1">
    <property type="nucleotide sequence ID" value="NZ_JBHTHZ010000003.1"/>
</dbReference>
<accession>A0ABW3AQD4</accession>
<sequence length="229" mass="25740">MKPGYLSLLLVIVAVQLHAQPLTKLISAEKTTEAHKVLHHTHLPDSAANAIVKTEMQSLSAFFFKWPVCWYTDGPDVIPENNMLPNSKADNIFIDVNLLGTNCEAGTQHINIVSILAHQFAAMMLTKYQLTLSESKKRIFTDYVAGYYLSCRFVNDTKGNNLGWLSDYLDQYYNTSADNMATSRGFITGANDFLNHYRKRQMFTLQDIIYAGLEVASNSDMQANQLSAE</sequence>
<keyword evidence="2" id="KW-1185">Reference proteome</keyword>